<organism evidence="1 2">
    <name type="scientific">Candidatus Methanomarinus sp</name>
    <dbReference type="NCBI Taxonomy" id="3386244"/>
    <lineage>
        <taxon>Archaea</taxon>
        <taxon>Methanobacteriati</taxon>
        <taxon>Methanobacteriota</taxon>
        <taxon>Stenosarchaea group</taxon>
        <taxon>Methanomicrobia</taxon>
        <taxon>Methanosarcinales</taxon>
        <taxon>ANME-2 cluster</taxon>
        <taxon>Candidatus Methanocomedenaceae</taxon>
        <taxon>Candidatus Methanomarinus</taxon>
    </lineage>
</organism>
<name>A0AC61SCI5_9EURY</name>
<accession>A0AC61SCI5</accession>
<evidence type="ECO:0000313" key="2">
    <source>
        <dbReference type="Proteomes" id="UP000315423"/>
    </source>
</evidence>
<proteinExistence type="predicted"/>
<sequence>MIVQMIAPTPFFADRGCHVRILEEAKALQVLNNEVTIYTYHNGRNIQGLNVQRMLNVPWYNKLEAGPSLHMFYLDALLSLYSVKGSYSINPDIIHAHLHEGVFIGTFCSKFRFNKKPLVFDVQGSLTGEILAHSFMKEGAISNLFLKFEKQIDNMADAIIVSSTNMAEILIDSFGVDENKINVIPDGVDTDTFNGDENTSILRDQLKIDPQKKIVIFTGLLNKYQGIDYLLESIPAVVDQVKNICFLIVGFPNVDMYKSKARDIGIEDYVLFTGKVNYNEIPKYLSLADIAVSPKIPESGEANLKLFTYMASALPTVVFDHSVNREILGDLGVYAKFADTLSLAECMIKLLEDEALSKELSVKLREKAVRDYSWKRSGEKINEVYNKIL</sequence>
<gene>
    <name evidence="1" type="ORF">C5S46_01515</name>
</gene>
<reference evidence="1" key="1">
    <citation type="submission" date="2018-09" db="EMBL/GenBank/DDBJ databases">
        <title>A genomic encyclopedia of anaerobic methanotrophic archaea.</title>
        <authorList>
            <person name="Skennerton C.T."/>
            <person name="Chadwick G.L."/>
            <person name="Laso-Perez R."/>
            <person name="Leu A.O."/>
            <person name="Speth D.R."/>
            <person name="Yu H."/>
            <person name="Morgan-Lang C."/>
            <person name="Hatzenpichler R."/>
            <person name="Goudeau D."/>
            <person name="Malmstrom R."/>
            <person name="Woyke T."/>
            <person name="Hallam S."/>
            <person name="Tyson G.W."/>
            <person name="Wegener G."/>
            <person name="Boetius A."/>
            <person name="Orphan V.J."/>
        </authorList>
    </citation>
    <scope>NUCLEOTIDE SEQUENCE</scope>
    <source>
        <strain evidence="1">CONS3730D10UFb2</strain>
    </source>
</reference>
<evidence type="ECO:0000313" key="1">
    <source>
        <dbReference type="EMBL" id="TKY92272.1"/>
    </source>
</evidence>
<protein>
    <submittedName>
        <fullName evidence="1">Glycosyltransferase family 1 protein</fullName>
    </submittedName>
</protein>
<comment type="caution">
    <text evidence="1">The sequence shown here is derived from an EMBL/GenBank/DDBJ whole genome shotgun (WGS) entry which is preliminary data.</text>
</comment>
<dbReference type="EMBL" id="QYBA01000047">
    <property type="protein sequence ID" value="TKY92272.1"/>
    <property type="molecule type" value="Genomic_DNA"/>
</dbReference>
<dbReference type="Proteomes" id="UP000315423">
    <property type="component" value="Unassembled WGS sequence"/>
</dbReference>